<keyword evidence="1" id="KW-0812">Transmembrane</keyword>
<reference evidence="3" key="1">
    <citation type="submission" date="2022-11" db="UniProtKB">
        <authorList>
            <consortium name="WormBaseParasite"/>
        </authorList>
    </citation>
    <scope>IDENTIFICATION</scope>
</reference>
<evidence type="ECO:0000256" key="1">
    <source>
        <dbReference type="SAM" id="Phobius"/>
    </source>
</evidence>
<sequence length="89" mass="9885">MISGTCRDFDGVLGRPIRLTATITSSCGSLRSISAVVWEIMQNSAAISVQKSLNSSRTQRRRSVADSTAGYHLFFFFFFCFCTYLVSVL</sequence>
<organism evidence="2 3">
    <name type="scientific">Parascaris equorum</name>
    <name type="common">Equine roundworm</name>
    <dbReference type="NCBI Taxonomy" id="6256"/>
    <lineage>
        <taxon>Eukaryota</taxon>
        <taxon>Metazoa</taxon>
        <taxon>Ecdysozoa</taxon>
        <taxon>Nematoda</taxon>
        <taxon>Chromadorea</taxon>
        <taxon>Rhabditida</taxon>
        <taxon>Spirurina</taxon>
        <taxon>Ascaridomorpha</taxon>
        <taxon>Ascaridoidea</taxon>
        <taxon>Ascarididae</taxon>
        <taxon>Parascaris</taxon>
    </lineage>
</organism>
<keyword evidence="1" id="KW-0472">Membrane</keyword>
<dbReference type="AlphaFoldDB" id="A0A914RDV3"/>
<proteinExistence type="predicted"/>
<dbReference type="WBParaSite" id="PEQ_0000483101-mRNA-1">
    <property type="protein sequence ID" value="PEQ_0000483101-mRNA-1"/>
    <property type="gene ID" value="PEQ_0000483101"/>
</dbReference>
<dbReference type="Proteomes" id="UP000887564">
    <property type="component" value="Unplaced"/>
</dbReference>
<accession>A0A914RDV3</accession>
<evidence type="ECO:0000313" key="3">
    <source>
        <dbReference type="WBParaSite" id="PEQ_0000483101-mRNA-1"/>
    </source>
</evidence>
<keyword evidence="1" id="KW-1133">Transmembrane helix</keyword>
<keyword evidence="2" id="KW-1185">Reference proteome</keyword>
<name>A0A914RDV3_PAREQ</name>
<evidence type="ECO:0000313" key="2">
    <source>
        <dbReference type="Proteomes" id="UP000887564"/>
    </source>
</evidence>
<protein>
    <submittedName>
        <fullName evidence="3">Uncharacterized protein</fullName>
    </submittedName>
</protein>
<feature type="transmembrane region" description="Helical" evidence="1">
    <location>
        <begin position="69"/>
        <end position="87"/>
    </location>
</feature>